<name>A0A644VG49_9ZZZZ</name>
<evidence type="ECO:0000256" key="3">
    <source>
        <dbReference type="ARBA" id="ARBA00023163"/>
    </source>
</evidence>
<accession>A0A644VG49</accession>
<dbReference type="InterPro" id="IPR003313">
    <property type="entry name" value="AraC-bd"/>
</dbReference>
<keyword evidence="1" id="KW-0805">Transcription regulation</keyword>
<dbReference type="InterPro" id="IPR037923">
    <property type="entry name" value="HTH-like"/>
</dbReference>
<dbReference type="SUPFAM" id="SSF51215">
    <property type="entry name" value="Regulatory protein AraC"/>
    <property type="match status" value="1"/>
</dbReference>
<dbReference type="SMART" id="SM00342">
    <property type="entry name" value="HTH_ARAC"/>
    <property type="match status" value="1"/>
</dbReference>
<dbReference type="Gene3D" id="1.10.10.60">
    <property type="entry name" value="Homeodomain-like"/>
    <property type="match status" value="1"/>
</dbReference>
<comment type="caution">
    <text evidence="5">The sequence shown here is derived from an EMBL/GenBank/DDBJ whole genome shotgun (WGS) entry which is preliminary data.</text>
</comment>
<dbReference type="SUPFAM" id="SSF46689">
    <property type="entry name" value="Homeodomain-like"/>
    <property type="match status" value="1"/>
</dbReference>
<dbReference type="Pfam" id="PF12833">
    <property type="entry name" value="HTH_18"/>
    <property type="match status" value="1"/>
</dbReference>
<dbReference type="Pfam" id="PF02311">
    <property type="entry name" value="AraC_binding"/>
    <property type="match status" value="1"/>
</dbReference>
<organism evidence="5">
    <name type="scientific">bioreactor metagenome</name>
    <dbReference type="NCBI Taxonomy" id="1076179"/>
    <lineage>
        <taxon>unclassified sequences</taxon>
        <taxon>metagenomes</taxon>
        <taxon>ecological metagenomes</taxon>
    </lineage>
</organism>
<evidence type="ECO:0000256" key="2">
    <source>
        <dbReference type="ARBA" id="ARBA00023125"/>
    </source>
</evidence>
<feature type="domain" description="HTH araC/xylS-type" evidence="4">
    <location>
        <begin position="199"/>
        <end position="297"/>
    </location>
</feature>
<dbReference type="PROSITE" id="PS01124">
    <property type="entry name" value="HTH_ARAC_FAMILY_2"/>
    <property type="match status" value="1"/>
</dbReference>
<dbReference type="AlphaFoldDB" id="A0A644VG49"/>
<dbReference type="GO" id="GO:0043565">
    <property type="term" value="F:sequence-specific DNA binding"/>
    <property type="evidence" value="ECO:0007669"/>
    <property type="project" value="InterPro"/>
</dbReference>
<evidence type="ECO:0000259" key="4">
    <source>
        <dbReference type="PROSITE" id="PS01124"/>
    </source>
</evidence>
<sequence>MKNSLFTESRGTEIPAFDLHHEDQAVLFAYRSMEEIFDESGATPDDPHKHNFYTIIFSKKGKGEHTIDFTKYIIKDNRVFFLMPGQVHQVYTPVRPEGLVIMFTGEFLCKYHINEDFLTNLGLFSCKPDTPPLDLSEERAAKIFSMGKEIEALFYRGDRYVNEAVASWLKLFLIECNSELDRSFNGNTQLLETGRDLVGRFRRLLEERFREWHQVSDYSASLNITSDYLNTVMKDAVGTNAKDFIQKRIIVESKRLGIHTELTSKEIAYSLGFQDPAHFSNFFKKREGVTFSQFRES</sequence>
<dbReference type="GO" id="GO:0003700">
    <property type="term" value="F:DNA-binding transcription factor activity"/>
    <property type="evidence" value="ECO:0007669"/>
    <property type="project" value="InterPro"/>
</dbReference>
<keyword evidence="3" id="KW-0804">Transcription</keyword>
<dbReference type="PANTHER" id="PTHR43280">
    <property type="entry name" value="ARAC-FAMILY TRANSCRIPTIONAL REGULATOR"/>
    <property type="match status" value="1"/>
</dbReference>
<reference evidence="5" key="1">
    <citation type="submission" date="2019-08" db="EMBL/GenBank/DDBJ databases">
        <authorList>
            <person name="Kucharzyk K."/>
            <person name="Murdoch R.W."/>
            <person name="Higgins S."/>
            <person name="Loffler F."/>
        </authorList>
    </citation>
    <scope>NUCLEOTIDE SEQUENCE</scope>
</reference>
<dbReference type="Gene3D" id="2.60.120.10">
    <property type="entry name" value="Jelly Rolls"/>
    <property type="match status" value="1"/>
</dbReference>
<dbReference type="InterPro" id="IPR018060">
    <property type="entry name" value="HTH_AraC"/>
</dbReference>
<keyword evidence="2" id="KW-0238">DNA-binding</keyword>
<dbReference type="InterPro" id="IPR009057">
    <property type="entry name" value="Homeodomain-like_sf"/>
</dbReference>
<dbReference type="InterPro" id="IPR014710">
    <property type="entry name" value="RmlC-like_jellyroll"/>
</dbReference>
<proteinExistence type="predicted"/>
<gene>
    <name evidence="5" type="primary">rhaS_24</name>
    <name evidence="5" type="ORF">SDC9_36243</name>
</gene>
<evidence type="ECO:0000256" key="1">
    <source>
        <dbReference type="ARBA" id="ARBA00023015"/>
    </source>
</evidence>
<protein>
    <submittedName>
        <fullName evidence="5">HTH-type transcriptional activator RhaS</fullName>
    </submittedName>
</protein>
<dbReference type="EMBL" id="VSSQ01000297">
    <property type="protein sequence ID" value="MPL90197.1"/>
    <property type="molecule type" value="Genomic_DNA"/>
</dbReference>
<evidence type="ECO:0000313" key="5">
    <source>
        <dbReference type="EMBL" id="MPL90197.1"/>
    </source>
</evidence>
<dbReference type="PANTHER" id="PTHR43280:SF32">
    <property type="entry name" value="TRANSCRIPTIONAL REGULATORY PROTEIN"/>
    <property type="match status" value="1"/>
</dbReference>